<dbReference type="PANTHER" id="PTHR42943:SF2">
    <property type="entry name" value="GLUTATHIONE S-TRANSFERASE KAPPA 1"/>
    <property type="match status" value="1"/>
</dbReference>
<dbReference type="PANTHER" id="PTHR42943">
    <property type="entry name" value="GLUTATHIONE S-TRANSFERASE KAPPA"/>
    <property type="match status" value="1"/>
</dbReference>
<sequence>MSDAAACASTGVPEIEFWFDFGSNYSYLSVMRIEALAAQRGVRIRWRPFLLGPVFRGLGFDNSPFVLQKEKGAYVWKDMERQCRKYGIALKRPTTFPRAALLATRVALLGADREWMAAYCRAIMQLNFAHDRDIGSLEVVSEALGELGLPAQQIITEAQSDANKLRLREQTAAAASRGIFGAPTFFVGDEMFWGNDRLDDALDYCVSIATGA</sequence>
<dbReference type="AlphaFoldDB" id="Q13Q94"/>
<dbReference type="GO" id="GO:0004602">
    <property type="term" value="F:glutathione peroxidase activity"/>
    <property type="evidence" value="ECO:0007669"/>
    <property type="project" value="TreeGrafter"/>
</dbReference>
<dbReference type="GO" id="GO:0006749">
    <property type="term" value="P:glutathione metabolic process"/>
    <property type="evidence" value="ECO:0007669"/>
    <property type="project" value="TreeGrafter"/>
</dbReference>
<evidence type="ECO:0000313" key="4">
    <source>
        <dbReference type="EMBL" id="ABE33745.1"/>
    </source>
</evidence>
<dbReference type="KEGG" id="bxb:DR64_4572"/>
<dbReference type="eggNOG" id="COG3917">
    <property type="taxonomic scope" value="Bacteria"/>
</dbReference>
<dbReference type="GO" id="GO:0018845">
    <property type="term" value="F:2-hydroxychromene-2-carboxylate isomerase activity"/>
    <property type="evidence" value="ECO:0007669"/>
    <property type="project" value="UniProtKB-UniRule"/>
</dbReference>
<dbReference type="GO" id="GO:0004364">
    <property type="term" value="F:glutathione transferase activity"/>
    <property type="evidence" value="ECO:0007669"/>
    <property type="project" value="TreeGrafter"/>
</dbReference>
<dbReference type="EC" id="5.99.1.4" evidence="1"/>
<accession>Q13Q94</accession>
<protein>
    <recommendedName>
        <fullName evidence="1">2-hydroxychromene-2-carboxylate isomerase</fullName>
        <ecNumber evidence="1">5.99.1.4</ecNumber>
    </recommendedName>
</protein>
<evidence type="ECO:0000259" key="3">
    <source>
        <dbReference type="Pfam" id="PF01323"/>
    </source>
</evidence>
<organism evidence="4 5">
    <name type="scientific">Paraburkholderia xenovorans (strain LB400)</name>
    <dbReference type="NCBI Taxonomy" id="266265"/>
    <lineage>
        <taxon>Bacteria</taxon>
        <taxon>Pseudomonadati</taxon>
        <taxon>Pseudomonadota</taxon>
        <taxon>Betaproteobacteria</taxon>
        <taxon>Burkholderiales</taxon>
        <taxon>Burkholderiaceae</taxon>
        <taxon>Paraburkholderia</taxon>
    </lineage>
</organism>
<dbReference type="Gene3D" id="3.40.30.10">
    <property type="entry name" value="Glutaredoxin"/>
    <property type="match status" value="1"/>
</dbReference>
<name>Q13Q94_PARXL</name>
<feature type="active site" description="Nucleophile" evidence="2">
    <location>
        <position position="23"/>
    </location>
</feature>
<evidence type="ECO:0000313" key="5">
    <source>
        <dbReference type="Proteomes" id="UP000001817"/>
    </source>
</evidence>
<evidence type="ECO:0000256" key="1">
    <source>
        <dbReference type="PIRNR" id="PIRNR006386"/>
    </source>
</evidence>
<dbReference type="EMBL" id="CP000271">
    <property type="protein sequence ID" value="ABE33745.1"/>
    <property type="molecule type" value="Genomic_DNA"/>
</dbReference>
<dbReference type="InterPro" id="IPR014440">
    <property type="entry name" value="HCCAis_GSTk"/>
</dbReference>
<dbReference type="InterPro" id="IPR036249">
    <property type="entry name" value="Thioredoxin-like_sf"/>
</dbReference>
<dbReference type="InterPro" id="IPR001853">
    <property type="entry name" value="DSBA-like_thioredoxin_dom"/>
</dbReference>
<dbReference type="CDD" id="cd03022">
    <property type="entry name" value="DsbA_HCCA_Iso"/>
    <property type="match status" value="1"/>
</dbReference>
<dbReference type="InterPro" id="IPR044087">
    <property type="entry name" value="NahD-like"/>
</dbReference>
<dbReference type="RefSeq" id="WP_011491105.1">
    <property type="nucleotide sequence ID" value="NC_007952.1"/>
</dbReference>
<dbReference type="InterPro" id="IPR051924">
    <property type="entry name" value="GST_Kappa/NadH"/>
</dbReference>
<dbReference type="Proteomes" id="UP000001817">
    <property type="component" value="Chromosome 2"/>
</dbReference>
<dbReference type="PIRSF" id="PIRSF006386">
    <property type="entry name" value="HCCAis_GSTk"/>
    <property type="match status" value="1"/>
</dbReference>
<dbReference type="GO" id="GO:1901170">
    <property type="term" value="P:naphthalene catabolic process"/>
    <property type="evidence" value="ECO:0007669"/>
    <property type="project" value="InterPro"/>
</dbReference>
<dbReference type="KEGG" id="bxe:Bxe_B2241"/>
<feature type="domain" description="DSBA-like thioredoxin" evidence="3">
    <location>
        <begin position="15"/>
        <end position="201"/>
    </location>
</feature>
<gene>
    <name evidence="4" type="ORF">Bxe_B2241</name>
</gene>
<dbReference type="OrthoDB" id="8560325at2"/>
<dbReference type="Pfam" id="PF01323">
    <property type="entry name" value="DSBA"/>
    <property type="match status" value="1"/>
</dbReference>
<keyword evidence="5" id="KW-1185">Reference proteome</keyword>
<dbReference type="PATRIC" id="fig|266265.5.peg.5473"/>
<comment type="catalytic activity">
    <reaction evidence="1">
        <text>2-hydroxychromene-2-carboxylate = (3E)-4-(2-hydroxyphenyl)-2-oxobut-3-enoate</text>
        <dbReference type="Rhea" id="RHEA:27401"/>
        <dbReference type="ChEBI" id="CHEBI:59350"/>
        <dbReference type="ChEBI" id="CHEBI:59353"/>
        <dbReference type="EC" id="5.99.1.4"/>
    </reaction>
</comment>
<dbReference type="SUPFAM" id="SSF52833">
    <property type="entry name" value="Thioredoxin-like"/>
    <property type="match status" value="1"/>
</dbReference>
<keyword evidence="1 4" id="KW-0413">Isomerase</keyword>
<dbReference type="STRING" id="266265.Bxe_B2241"/>
<reference evidence="4 5" key="1">
    <citation type="journal article" date="2006" name="Proc. Natl. Acad. Sci. U.S.A.">
        <title>Burkholderia xenovorans LB400 harbors a multi-replicon, 9.73-Mbp genome shaped for versatility.</title>
        <authorList>
            <person name="Chain P.S."/>
            <person name="Denef V.J."/>
            <person name="Konstantinidis K.T."/>
            <person name="Vergez L.M."/>
            <person name="Agullo L."/>
            <person name="Reyes V.L."/>
            <person name="Hauser L."/>
            <person name="Cordova M."/>
            <person name="Gomez L."/>
            <person name="Gonzalez M."/>
            <person name="Land M."/>
            <person name="Lao V."/>
            <person name="Larimer F."/>
            <person name="LiPuma J.J."/>
            <person name="Mahenthiralingam E."/>
            <person name="Malfatti S.A."/>
            <person name="Marx C.J."/>
            <person name="Parnell J.J."/>
            <person name="Ramette A."/>
            <person name="Richardson P."/>
            <person name="Seeger M."/>
            <person name="Smith D."/>
            <person name="Spilker T."/>
            <person name="Sul W.J."/>
            <person name="Tsoi T.V."/>
            <person name="Ulrich L.E."/>
            <person name="Zhulin I.B."/>
            <person name="Tiedje J.M."/>
        </authorList>
    </citation>
    <scope>NUCLEOTIDE SEQUENCE [LARGE SCALE GENOMIC DNA]</scope>
    <source>
        <strain evidence="4 5">LB400</strain>
    </source>
</reference>
<evidence type="ECO:0000256" key="2">
    <source>
        <dbReference type="PIRSR" id="PIRSR006386-1"/>
    </source>
</evidence>
<proteinExistence type="inferred from homology"/>
<comment type="similarity">
    <text evidence="1">Belongs to the GST superfamily. NadH family.</text>
</comment>